<dbReference type="Pfam" id="PF08031">
    <property type="entry name" value="BBE"/>
    <property type="match status" value="1"/>
</dbReference>
<sequence length="503" mass="54477">METFWQNNSCNPFGDRSTPCEVGNMISYAVNVSAAAEIAATIHFARTHNVRFVVRNTGHDFNGRSTGAGGLAVWTHHLKSLEIIQNIEMKGDPDKGEQSYQGPALKMGSGVQGVEAEHFAADAGLVVVGGWCPSVGIAGGFTQGGGHSPLGSQFGMGADQTLEFQVVTANGSVVTASPQENSDLYWALSGGGPGTYGIVTSVTVRAYPNMPVGGAFVSITNDLSLPNASTVLENYWATIQTWHTLLPNLTSTGIGATFSYNNSLFYLIPLTAYNKTSKDVRAALKPWIDQMDTLGVNYSASFTDFPSYYSHWTTFALPGPVGAYWQGTSRLVPTDIFDDPTSLEKFIGVQRKLADQGVYAGATAVAPRKLTGFANAVLPAWRNTVSLFGLLTDWSDDPTRWEEMQEMQHYVDQELRPLLKSVTGGTAGDGNWARGSYLNEASGDDPAWKQEFFGENLQRLEEVKQRWDPDGLFWGLRLVGSEAREIRGQPTGIGNGRLCKAEK</sequence>
<feature type="domain" description="FAD-binding PCMH-type" evidence="6">
    <location>
        <begin position="22"/>
        <end position="209"/>
    </location>
</feature>
<keyword evidence="8" id="KW-1185">Reference proteome</keyword>
<keyword evidence="5" id="KW-0560">Oxidoreductase</keyword>
<dbReference type="Proteomes" id="UP000829685">
    <property type="component" value="Unassembled WGS sequence"/>
</dbReference>
<reference evidence="7" key="1">
    <citation type="submission" date="2021-03" db="EMBL/GenBank/DDBJ databases">
        <title>Revisited historic fungal species revealed as producer of novel bioactive compounds through whole genome sequencing and comparative genomics.</title>
        <authorList>
            <person name="Vignolle G.A."/>
            <person name="Hochenegger N."/>
            <person name="Mach R.L."/>
            <person name="Mach-Aigner A.R."/>
            <person name="Javad Rahimi M."/>
            <person name="Salim K.A."/>
            <person name="Chan C.M."/>
            <person name="Lim L.B.L."/>
            <person name="Cai F."/>
            <person name="Druzhinina I.S."/>
            <person name="U'Ren J.M."/>
            <person name="Derntl C."/>
        </authorList>
    </citation>
    <scope>NUCLEOTIDE SEQUENCE</scope>
    <source>
        <strain evidence="7">TUCIM 5799</strain>
    </source>
</reference>
<evidence type="ECO:0000259" key="6">
    <source>
        <dbReference type="PROSITE" id="PS51387"/>
    </source>
</evidence>
<dbReference type="InterPro" id="IPR006094">
    <property type="entry name" value="Oxid_FAD_bind_N"/>
</dbReference>
<dbReference type="InterPro" id="IPR050416">
    <property type="entry name" value="FAD-linked_Oxidoreductase"/>
</dbReference>
<dbReference type="PANTHER" id="PTHR42973">
    <property type="entry name" value="BINDING OXIDOREDUCTASE, PUTATIVE (AFU_ORTHOLOGUE AFUA_1G17690)-RELATED"/>
    <property type="match status" value="1"/>
</dbReference>
<dbReference type="InterPro" id="IPR036318">
    <property type="entry name" value="FAD-bd_PCMH-like_sf"/>
</dbReference>
<dbReference type="Pfam" id="PF01565">
    <property type="entry name" value="FAD_binding_4"/>
    <property type="match status" value="1"/>
</dbReference>
<proteinExistence type="inferred from homology"/>
<gene>
    <name evidence="7" type="ORF">JX265_001067</name>
</gene>
<evidence type="ECO:0000313" key="8">
    <source>
        <dbReference type="Proteomes" id="UP000829685"/>
    </source>
</evidence>
<comment type="caution">
    <text evidence="7">The sequence shown here is derived from an EMBL/GenBank/DDBJ whole genome shotgun (WGS) entry which is preliminary data.</text>
</comment>
<dbReference type="PANTHER" id="PTHR42973:SF39">
    <property type="entry name" value="FAD-BINDING PCMH-TYPE DOMAIN-CONTAINING PROTEIN"/>
    <property type="match status" value="1"/>
</dbReference>
<evidence type="ECO:0000256" key="5">
    <source>
        <dbReference type="ARBA" id="ARBA00023002"/>
    </source>
</evidence>
<accession>A0A9Q0AU73</accession>
<dbReference type="InterPro" id="IPR016169">
    <property type="entry name" value="FAD-bd_PCMH_sub2"/>
</dbReference>
<dbReference type="InterPro" id="IPR012951">
    <property type="entry name" value="BBE"/>
</dbReference>
<dbReference type="InterPro" id="IPR016166">
    <property type="entry name" value="FAD-bd_PCMH"/>
</dbReference>
<dbReference type="SUPFAM" id="SSF56176">
    <property type="entry name" value="FAD-binding/transporter-associated domain-like"/>
    <property type="match status" value="1"/>
</dbReference>
<comment type="cofactor">
    <cofactor evidence="1">
        <name>FAD</name>
        <dbReference type="ChEBI" id="CHEBI:57692"/>
    </cofactor>
</comment>
<dbReference type="Gene3D" id="3.30.465.10">
    <property type="match status" value="2"/>
</dbReference>
<dbReference type="EMBL" id="JAFIMR010000002">
    <property type="protein sequence ID" value="KAI1880827.1"/>
    <property type="molecule type" value="Genomic_DNA"/>
</dbReference>
<evidence type="ECO:0000256" key="4">
    <source>
        <dbReference type="ARBA" id="ARBA00022827"/>
    </source>
</evidence>
<evidence type="ECO:0000313" key="7">
    <source>
        <dbReference type="EMBL" id="KAI1880827.1"/>
    </source>
</evidence>
<keyword evidence="4" id="KW-0274">FAD</keyword>
<evidence type="ECO:0000256" key="1">
    <source>
        <dbReference type="ARBA" id="ARBA00001974"/>
    </source>
</evidence>
<protein>
    <recommendedName>
        <fullName evidence="6">FAD-binding PCMH-type domain-containing protein</fullName>
    </recommendedName>
</protein>
<dbReference type="GO" id="GO:0071949">
    <property type="term" value="F:FAD binding"/>
    <property type="evidence" value="ECO:0007669"/>
    <property type="project" value="InterPro"/>
</dbReference>
<organism evidence="7 8">
    <name type="scientific">Neoarthrinium moseri</name>
    <dbReference type="NCBI Taxonomy" id="1658444"/>
    <lineage>
        <taxon>Eukaryota</taxon>
        <taxon>Fungi</taxon>
        <taxon>Dikarya</taxon>
        <taxon>Ascomycota</taxon>
        <taxon>Pezizomycotina</taxon>
        <taxon>Sordariomycetes</taxon>
        <taxon>Xylariomycetidae</taxon>
        <taxon>Amphisphaeriales</taxon>
        <taxon>Apiosporaceae</taxon>
        <taxon>Neoarthrinium</taxon>
    </lineage>
</organism>
<evidence type="ECO:0000256" key="2">
    <source>
        <dbReference type="ARBA" id="ARBA00005466"/>
    </source>
</evidence>
<name>A0A9Q0AU73_9PEZI</name>
<dbReference type="GO" id="GO:0016491">
    <property type="term" value="F:oxidoreductase activity"/>
    <property type="evidence" value="ECO:0007669"/>
    <property type="project" value="UniProtKB-KW"/>
</dbReference>
<comment type="similarity">
    <text evidence="2">Belongs to the oxygen-dependent FAD-linked oxidoreductase family.</text>
</comment>
<dbReference type="PROSITE" id="PS51387">
    <property type="entry name" value="FAD_PCMH"/>
    <property type="match status" value="1"/>
</dbReference>
<dbReference type="AlphaFoldDB" id="A0A9Q0AU73"/>
<evidence type="ECO:0000256" key="3">
    <source>
        <dbReference type="ARBA" id="ARBA00022630"/>
    </source>
</evidence>
<keyword evidence="3" id="KW-0285">Flavoprotein</keyword>